<comment type="caution">
    <text evidence="1">The sequence shown here is derived from an EMBL/GenBank/DDBJ whole genome shotgun (WGS) entry which is preliminary data.</text>
</comment>
<evidence type="ECO:0000313" key="2">
    <source>
        <dbReference type="Proteomes" id="UP000615026"/>
    </source>
</evidence>
<reference evidence="1" key="1">
    <citation type="submission" date="2020-10" db="EMBL/GenBank/DDBJ databases">
        <authorList>
            <person name="Castelo-Branco R."/>
            <person name="Eusebio N."/>
            <person name="Adriana R."/>
            <person name="Vieira A."/>
            <person name="Brugerolle De Fraissinette N."/>
            <person name="Rezende De Castro R."/>
            <person name="Schneider M.P."/>
            <person name="Vasconcelos V."/>
            <person name="Leao P.N."/>
        </authorList>
    </citation>
    <scope>NUCLEOTIDE SEQUENCE</scope>
    <source>
        <strain evidence="1">LEGE 11479</strain>
    </source>
</reference>
<gene>
    <name evidence="1" type="ORF">IQ260_02890</name>
</gene>
<keyword evidence="2" id="KW-1185">Reference proteome</keyword>
<protein>
    <submittedName>
        <fullName evidence="1">Uncharacterized protein</fullName>
    </submittedName>
</protein>
<dbReference type="EMBL" id="JADEXP010000012">
    <property type="protein sequence ID" value="MBE9065592.1"/>
    <property type="molecule type" value="Genomic_DNA"/>
</dbReference>
<name>A0A928ZS44_LEPEC</name>
<sequence>MSISNPQSVPSVNLPNTEQILGLAIFDARGLPRDYFITLEHDDTEWIQLVFQALGLQQLLTSEMELPKLDNVVIRTKVGNIVVIRAEQGYIALLIKRLLPQERPHIDRHWVDWILNFEATVVRTNPNFKVV</sequence>
<dbReference type="Proteomes" id="UP000615026">
    <property type="component" value="Unassembled WGS sequence"/>
</dbReference>
<dbReference type="RefSeq" id="WP_193990678.1">
    <property type="nucleotide sequence ID" value="NZ_JADEXP010000012.1"/>
</dbReference>
<evidence type="ECO:0000313" key="1">
    <source>
        <dbReference type="EMBL" id="MBE9065592.1"/>
    </source>
</evidence>
<organism evidence="1 2">
    <name type="scientific">Leptolyngbya cf. ectocarpi LEGE 11479</name>
    <dbReference type="NCBI Taxonomy" id="1828722"/>
    <lineage>
        <taxon>Bacteria</taxon>
        <taxon>Bacillati</taxon>
        <taxon>Cyanobacteriota</taxon>
        <taxon>Cyanophyceae</taxon>
        <taxon>Leptolyngbyales</taxon>
        <taxon>Leptolyngbyaceae</taxon>
        <taxon>Leptolyngbya group</taxon>
        <taxon>Leptolyngbya</taxon>
    </lineage>
</organism>
<accession>A0A928ZS44</accession>
<proteinExistence type="predicted"/>
<dbReference type="AlphaFoldDB" id="A0A928ZS44"/>